<gene>
    <name evidence="7" type="ORF">DBT_1604</name>
</gene>
<dbReference type="EMBL" id="MAGO01000007">
    <property type="protein sequence ID" value="OCC15118.1"/>
    <property type="molecule type" value="Genomic_DNA"/>
</dbReference>
<protein>
    <submittedName>
        <fullName evidence="7">ABC, transporter, ATP-binding protein</fullName>
    </submittedName>
</protein>
<dbReference type="InterPro" id="IPR017871">
    <property type="entry name" value="ABC_transporter-like_CS"/>
</dbReference>
<evidence type="ECO:0000256" key="4">
    <source>
        <dbReference type="ARBA" id="ARBA00022741"/>
    </source>
</evidence>
<evidence type="ECO:0000256" key="5">
    <source>
        <dbReference type="ARBA" id="ARBA00022840"/>
    </source>
</evidence>
<evidence type="ECO:0000256" key="3">
    <source>
        <dbReference type="ARBA" id="ARBA00022458"/>
    </source>
</evidence>
<keyword evidence="4" id="KW-0547">Nucleotide-binding</keyword>
<dbReference type="SMART" id="SM00382">
    <property type="entry name" value="AAA"/>
    <property type="match status" value="1"/>
</dbReference>
<dbReference type="SUPFAM" id="SSF52540">
    <property type="entry name" value="P-loop containing nucleoside triphosphate hydrolases"/>
    <property type="match status" value="1"/>
</dbReference>
<dbReference type="PROSITE" id="PS00211">
    <property type="entry name" value="ABC_TRANSPORTER_1"/>
    <property type="match status" value="1"/>
</dbReference>
<dbReference type="Proteomes" id="UP000093080">
    <property type="component" value="Unassembled WGS sequence"/>
</dbReference>
<reference evidence="7 8" key="1">
    <citation type="submission" date="2016-06" db="EMBL/GenBank/DDBJ databases">
        <title>Respiratory ammonification of nitrate coupled to the oxidation of elemental sulfur in deep-sea autotrophic thermophilic bacteria.</title>
        <authorList>
            <person name="Slobodkina G.B."/>
            <person name="Mardanov A.V."/>
            <person name="Ravin N.V."/>
            <person name="Frolova A.A."/>
            <person name="Viryasiv M.B."/>
            <person name="Chernyh N.A."/>
            <person name="Bonch-Osmolovskaya E.A."/>
            <person name="Slobodkin A.I."/>
        </authorList>
    </citation>
    <scope>NUCLEOTIDE SEQUENCE [LARGE SCALE GENOMIC DNA]</scope>
    <source>
        <strain evidence="7 8">S69</strain>
    </source>
</reference>
<sequence>MQKKLPIIRIEGLTKVFENRLAVHGLDLSVEEGKCIALLGPNGAGKTTTINMILGLVIPTKGKITIFGQSLSNHLSTIKQKIGVAPQSDNLDPDLTVLENLIIYASYFRIPRHLALKRAKELLRFFALESRHNEIIQNLSGGQRRRLIIARALINEPLLLILDEPTIGLDPQARHLIWDRLDILKREGTTMLLTSHYMEEVSRLADHVIIMEQGKKLIEGEPQALIAEHVGDSVFEVERDDFDLTILQKELSGCNCTFEIHGTRLYIYTKGPCPEAERLSLRFSHVIKRPANLEDLFLRYTGRKFVEG</sequence>
<comment type="similarity">
    <text evidence="1">Belongs to the ABC transporter superfamily.</text>
</comment>
<comment type="caution">
    <text evidence="7">The sequence shown here is derived from an EMBL/GenBank/DDBJ whole genome shotgun (WGS) entry which is preliminary data.</text>
</comment>
<keyword evidence="8" id="KW-1185">Reference proteome</keyword>
<dbReference type="GO" id="GO:0005524">
    <property type="term" value="F:ATP binding"/>
    <property type="evidence" value="ECO:0007669"/>
    <property type="project" value="UniProtKB-KW"/>
</dbReference>
<feature type="domain" description="ABC transporter" evidence="6">
    <location>
        <begin position="8"/>
        <end position="238"/>
    </location>
</feature>
<keyword evidence="3" id="KW-0536">Nodulation</keyword>
<evidence type="ECO:0000313" key="8">
    <source>
        <dbReference type="Proteomes" id="UP000093080"/>
    </source>
</evidence>
<dbReference type="Gene3D" id="3.40.50.300">
    <property type="entry name" value="P-loop containing nucleotide triphosphate hydrolases"/>
    <property type="match status" value="1"/>
</dbReference>
<dbReference type="InterPro" id="IPR003593">
    <property type="entry name" value="AAA+_ATPase"/>
</dbReference>
<keyword evidence="5 7" id="KW-0067">ATP-binding</keyword>
<dbReference type="Pfam" id="PF00005">
    <property type="entry name" value="ABC_tran"/>
    <property type="match status" value="1"/>
</dbReference>
<dbReference type="PANTHER" id="PTHR42711:SF5">
    <property type="entry name" value="ABC TRANSPORTER ATP-BINDING PROTEIN NATA"/>
    <property type="match status" value="1"/>
</dbReference>
<dbReference type="InterPro" id="IPR027417">
    <property type="entry name" value="P-loop_NTPase"/>
</dbReference>
<dbReference type="STRING" id="1156395.DBT_1604"/>
<dbReference type="PROSITE" id="PS50893">
    <property type="entry name" value="ABC_TRANSPORTER_2"/>
    <property type="match status" value="1"/>
</dbReference>
<evidence type="ECO:0000256" key="2">
    <source>
        <dbReference type="ARBA" id="ARBA00022448"/>
    </source>
</evidence>
<evidence type="ECO:0000259" key="6">
    <source>
        <dbReference type="PROSITE" id="PS50893"/>
    </source>
</evidence>
<accession>A0A1B9F592</accession>
<dbReference type="GO" id="GO:0016887">
    <property type="term" value="F:ATP hydrolysis activity"/>
    <property type="evidence" value="ECO:0007669"/>
    <property type="project" value="InterPro"/>
</dbReference>
<name>A0A1B9F592_9BACT</name>
<dbReference type="OrthoDB" id="9805130at2"/>
<dbReference type="InterPro" id="IPR003439">
    <property type="entry name" value="ABC_transporter-like_ATP-bd"/>
</dbReference>
<dbReference type="AlphaFoldDB" id="A0A1B9F592"/>
<keyword evidence="2" id="KW-0813">Transport</keyword>
<dbReference type="PANTHER" id="PTHR42711">
    <property type="entry name" value="ABC TRANSPORTER ATP-BINDING PROTEIN"/>
    <property type="match status" value="1"/>
</dbReference>
<dbReference type="InterPro" id="IPR050763">
    <property type="entry name" value="ABC_transporter_ATP-binding"/>
</dbReference>
<organism evidence="7 8">
    <name type="scientific">Dissulfuribacter thermophilus</name>
    <dbReference type="NCBI Taxonomy" id="1156395"/>
    <lineage>
        <taxon>Bacteria</taxon>
        <taxon>Pseudomonadati</taxon>
        <taxon>Thermodesulfobacteriota</taxon>
        <taxon>Dissulfuribacteria</taxon>
        <taxon>Dissulfuribacterales</taxon>
        <taxon>Dissulfuribacteraceae</taxon>
        <taxon>Dissulfuribacter</taxon>
    </lineage>
</organism>
<evidence type="ECO:0000256" key="1">
    <source>
        <dbReference type="ARBA" id="ARBA00005417"/>
    </source>
</evidence>
<dbReference type="PATRIC" id="fig|1156395.6.peg.1620"/>
<proteinExistence type="inferred from homology"/>
<evidence type="ECO:0000313" key="7">
    <source>
        <dbReference type="EMBL" id="OCC15118.1"/>
    </source>
</evidence>
<dbReference type="RefSeq" id="WP_067618668.1">
    <property type="nucleotide sequence ID" value="NZ_MAGO01000007.1"/>
</dbReference>